<feature type="domain" description="Mur ligase N-terminal catalytic" evidence="9">
    <location>
        <begin position="7"/>
        <end position="100"/>
    </location>
</feature>
<dbReference type="GO" id="GO:0009252">
    <property type="term" value="P:peptidoglycan biosynthetic process"/>
    <property type="evidence" value="ECO:0007669"/>
    <property type="project" value="UniProtKB-KW"/>
</dbReference>
<dbReference type="GO" id="GO:0051301">
    <property type="term" value="P:cell division"/>
    <property type="evidence" value="ECO:0007669"/>
    <property type="project" value="UniProtKB-KW"/>
</dbReference>
<dbReference type="SUPFAM" id="SSF53623">
    <property type="entry name" value="MurD-like peptide ligases, catalytic domain"/>
    <property type="match status" value="1"/>
</dbReference>
<keyword evidence="6" id="KW-0573">Peptidoglycan synthesis</keyword>
<proteinExistence type="predicted"/>
<evidence type="ECO:0000313" key="12">
    <source>
        <dbReference type="EMBL" id="XBH17050.1"/>
    </source>
</evidence>
<evidence type="ECO:0000259" key="9">
    <source>
        <dbReference type="Pfam" id="PF01225"/>
    </source>
</evidence>
<feature type="domain" description="Mur ligase central" evidence="11">
    <location>
        <begin position="113"/>
        <end position="304"/>
    </location>
</feature>
<dbReference type="GO" id="GO:0106418">
    <property type="term" value="F:UDP-N-acetylmuramate-L-alanyl-gamma-D-glutamyl-meso-2,6-diaminoheptanedioate ligase activity"/>
    <property type="evidence" value="ECO:0007669"/>
    <property type="project" value="UniProtKB-EC"/>
</dbReference>
<dbReference type="InterPro" id="IPR005757">
    <property type="entry name" value="Mpl"/>
</dbReference>
<dbReference type="Gene3D" id="3.40.50.720">
    <property type="entry name" value="NAD(P)-binding Rossmann-like Domain"/>
    <property type="match status" value="1"/>
</dbReference>
<accession>A0AAU7DHD4</accession>
<evidence type="ECO:0000256" key="1">
    <source>
        <dbReference type="ARBA" id="ARBA00022598"/>
    </source>
</evidence>
<protein>
    <submittedName>
        <fullName evidence="12">UDP-N-acetylmuramate:L-alanyl-gamma-D-glutamyl-meso-diaminopimelate ligase</fullName>
        <ecNumber evidence="12">6.3.2.45</ecNumber>
    </submittedName>
</protein>
<dbReference type="InterPro" id="IPR004101">
    <property type="entry name" value="Mur_ligase_C"/>
</dbReference>
<keyword evidence="3" id="KW-0547">Nucleotide-binding</keyword>
<dbReference type="GO" id="GO:0008360">
    <property type="term" value="P:regulation of cell shape"/>
    <property type="evidence" value="ECO:0007669"/>
    <property type="project" value="UniProtKB-KW"/>
</dbReference>
<dbReference type="PANTHER" id="PTHR43445:SF5">
    <property type="entry name" value="UDP-N-ACETYLMURAMATE--L-ALANYL-GAMMA-D-GLUTAMYL-MESO-2,6-DIAMINOHEPTANDIOATE LIGASE"/>
    <property type="match status" value="1"/>
</dbReference>
<evidence type="ECO:0000256" key="4">
    <source>
        <dbReference type="ARBA" id="ARBA00022840"/>
    </source>
</evidence>
<evidence type="ECO:0000256" key="5">
    <source>
        <dbReference type="ARBA" id="ARBA00022960"/>
    </source>
</evidence>
<dbReference type="InterPro" id="IPR036565">
    <property type="entry name" value="Mur-like_cat_sf"/>
</dbReference>
<dbReference type="RefSeq" id="WP_348262282.1">
    <property type="nucleotide sequence ID" value="NZ_CP121196.1"/>
</dbReference>
<evidence type="ECO:0000256" key="3">
    <source>
        <dbReference type="ARBA" id="ARBA00022741"/>
    </source>
</evidence>
<evidence type="ECO:0000256" key="7">
    <source>
        <dbReference type="ARBA" id="ARBA00023306"/>
    </source>
</evidence>
<evidence type="ECO:0000256" key="8">
    <source>
        <dbReference type="ARBA" id="ARBA00023316"/>
    </source>
</evidence>
<keyword evidence="1 12" id="KW-0436">Ligase</keyword>
<sequence length="476" mass="52805">MNSLTKHIHLSGICGTAMASLAGLLQLQGHRITGSDKAAYPPMSDLLRSLGIPILEPYSESNLDPAPDLVVIGNALSRGNPEVERVLDERIPFTSMAALVREEFLKGRESLVVAGTHGKTTTTSMLAWIYQVASHDHAALEPSFLIGGVAENFGTSFQLRPTRTFIIEGDEYDTAFFDKGPKFLHYFPDALILTHVEFDHADIYADLEAVKIAFKRLVNLVPRRGLLVAFDGSENVTECISHAFCRIERYGFKAESDWQIRNLRHIDGETKWEIWRNGELWSELNMRLAGEHNVLNATAAAALAVGQGVSRDAIRTALASFKSVKRRLEVRDVIRGITIIDDFAHHPTAIRETLRALRSVYPDSRLWAVLEPRSNTLRRKVLENDLIESLRIADRVILAGVYQQQRIPDAERLHPEDVVDALNVAGTPAELHPGTAEIVESLAQELKTGDVVAILSNGGFDGIYEKLPARLRASRS</sequence>
<dbReference type="GO" id="GO:0071555">
    <property type="term" value="P:cell wall organization"/>
    <property type="evidence" value="ECO:0007669"/>
    <property type="project" value="UniProtKB-KW"/>
</dbReference>
<dbReference type="SUPFAM" id="SSF51984">
    <property type="entry name" value="MurCD N-terminal domain"/>
    <property type="match status" value="1"/>
</dbReference>
<evidence type="ECO:0000259" key="11">
    <source>
        <dbReference type="Pfam" id="PF08245"/>
    </source>
</evidence>
<evidence type="ECO:0000256" key="6">
    <source>
        <dbReference type="ARBA" id="ARBA00022984"/>
    </source>
</evidence>
<dbReference type="Gene3D" id="3.40.1190.10">
    <property type="entry name" value="Mur-like, catalytic domain"/>
    <property type="match status" value="1"/>
</dbReference>
<dbReference type="PANTHER" id="PTHR43445">
    <property type="entry name" value="UDP-N-ACETYLMURAMATE--L-ALANINE LIGASE-RELATED"/>
    <property type="match status" value="1"/>
</dbReference>
<dbReference type="EC" id="6.3.2.45" evidence="12"/>
<dbReference type="EMBL" id="CP121196">
    <property type="protein sequence ID" value="XBH17050.1"/>
    <property type="molecule type" value="Genomic_DNA"/>
</dbReference>
<gene>
    <name evidence="12" type="primary">mpl</name>
    <name evidence="12" type="ORF">P8935_21065</name>
</gene>
<keyword evidence="4" id="KW-0067">ATP-binding</keyword>
<dbReference type="Gene3D" id="3.90.190.20">
    <property type="entry name" value="Mur ligase, C-terminal domain"/>
    <property type="match status" value="1"/>
</dbReference>
<reference evidence="12" key="1">
    <citation type="submission" date="2023-03" db="EMBL/GenBank/DDBJ databases">
        <title>Edaphobacter sp.</title>
        <authorList>
            <person name="Huber K.J."/>
            <person name="Papendorf J."/>
            <person name="Pilke C."/>
            <person name="Bunk B."/>
            <person name="Sproeer C."/>
            <person name="Pester M."/>
        </authorList>
    </citation>
    <scope>NUCLEOTIDE SEQUENCE</scope>
    <source>
        <strain evidence="12">DSM 110680</strain>
    </source>
</reference>
<evidence type="ECO:0000256" key="2">
    <source>
        <dbReference type="ARBA" id="ARBA00022618"/>
    </source>
</evidence>
<keyword evidence="5" id="KW-0133">Cell shape</keyword>
<dbReference type="Pfam" id="PF02875">
    <property type="entry name" value="Mur_ligase_C"/>
    <property type="match status" value="1"/>
</dbReference>
<dbReference type="AlphaFoldDB" id="A0AAU7DHD4"/>
<keyword evidence="7" id="KW-0131">Cell cycle</keyword>
<organism evidence="12">
    <name type="scientific">Telmatobacter sp. DSM 110680</name>
    <dbReference type="NCBI Taxonomy" id="3036704"/>
    <lineage>
        <taxon>Bacteria</taxon>
        <taxon>Pseudomonadati</taxon>
        <taxon>Acidobacteriota</taxon>
        <taxon>Terriglobia</taxon>
        <taxon>Terriglobales</taxon>
        <taxon>Acidobacteriaceae</taxon>
        <taxon>Telmatobacter</taxon>
    </lineage>
</organism>
<dbReference type="Pfam" id="PF08245">
    <property type="entry name" value="Mur_ligase_M"/>
    <property type="match status" value="1"/>
</dbReference>
<keyword evidence="8" id="KW-0961">Cell wall biogenesis/degradation</keyword>
<dbReference type="Pfam" id="PF01225">
    <property type="entry name" value="Mur_ligase"/>
    <property type="match status" value="1"/>
</dbReference>
<dbReference type="NCBIfam" id="TIGR01081">
    <property type="entry name" value="mpl"/>
    <property type="match status" value="1"/>
</dbReference>
<name>A0AAU7DHD4_9BACT</name>
<keyword evidence="2" id="KW-0132">Cell division</keyword>
<dbReference type="InterPro" id="IPR050061">
    <property type="entry name" value="MurCDEF_pg_biosynth"/>
</dbReference>
<evidence type="ECO:0000259" key="10">
    <source>
        <dbReference type="Pfam" id="PF02875"/>
    </source>
</evidence>
<dbReference type="InterPro" id="IPR036615">
    <property type="entry name" value="Mur_ligase_C_dom_sf"/>
</dbReference>
<feature type="domain" description="Mur ligase C-terminal" evidence="10">
    <location>
        <begin position="326"/>
        <end position="458"/>
    </location>
</feature>
<dbReference type="InterPro" id="IPR000713">
    <property type="entry name" value="Mur_ligase_N"/>
</dbReference>
<dbReference type="SUPFAM" id="SSF53244">
    <property type="entry name" value="MurD-like peptide ligases, peptide-binding domain"/>
    <property type="match status" value="1"/>
</dbReference>
<dbReference type="InterPro" id="IPR013221">
    <property type="entry name" value="Mur_ligase_cen"/>
</dbReference>
<dbReference type="GO" id="GO:0005524">
    <property type="term" value="F:ATP binding"/>
    <property type="evidence" value="ECO:0007669"/>
    <property type="project" value="UniProtKB-KW"/>
</dbReference>